<evidence type="ECO:0000313" key="4">
    <source>
        <dbReference type="EMBL" id="MFI1963402.1"/>
    </source>
</evidence>
<keyword evidence="5" id="KW-1185">Reference proteome</keyword>
<keyword evidence="2" id="KW-0012">Acyltransferase</keyword>
<dbReference type="PANTHER" id="PTHR34069">
    <property type="entry name" value="3-OXOACYL-[ACYL-CARRIER-PROTEIN] SYNTHASE 3"/>
    <property type="match status" value="1"/>
</dbReference>
<dbReference type="Gene3D" id="3.40.47.10">
    <property type="match status" value="2"/>
</dbReference>
<dbReference type="InterPro" id="IPR016039">
    <property type="entry name" value="Thiolase-like"/>
</dbReference>
<evidence type="ECO:0000256" key="1">
    <source>
        <dbReference type="ARBA" id="ARBA00022679"/>
    </source>
</evidence>
<evidence type="ECO:0000313" key="5">
    <source>
        <dbReference type="Proteomes" id="UP001611548"/>
    </source>
</evidence>
<evidence type="ECO:0000256" key="2">
    <source>
        <dbReference type="ARBA" id="ARBA00023315"/>
    </source>
</evidence>
<dbReference type="InterPro" id="IPR013747">
    <property type="entry name" value="ACP_syn_III_C"/>
</dbReference>
<accession>A0ABW7UPW2</accession>
<sequence length="297" mass="31567">MAKVPGWDLAAVAGRRALGQAGCRPAEVDLLVHACSHDQDHLTPVSAVQRLLGADRAAVLEVRRGSDSGMAAWVAAADHLTAHAGRETALVTVGERFARPAFDRWRTVAGMVLGDAGASVLLSRRGGFAQPVGVGFSTAPELEEVTRFTVLEARDRRMDGLAAKRHLGLRVDLTAVGRLLAARTRRVVSAALADAGIDAGRLSWVAMPYVGERMVRAVMCRPLRVPLEHTTWWAGRRLGHAGGADQFHGLSALLEQGRLRPGQYGLLLGMGAGFSWTAVVLYVTGPVPAPFPAERAG</sequence>
<dbReference type="RefSeq" id="WP_157859095.1">
    <property type="nucleotide sequence ID" value="NZ_JBIRWE010000001.1"/>
</dbReference>
<dbReference type="PANTHER" id="PTHR34069:SF2">
    <property type="entry name" value="BETA-KETOACYL-[ACYL-CARRIER-PROTEIN] SYNTHASE III"/>
    <property type="match status" value="1"/>
</dbReference>
<dbReference type="EMBL" id="JBIRWE010000001">
    <property type="protein sequence ID" value="MFI1963402.1"/>
    <property type="molecule type" value="Genomic_DNA"/>
</dbReference>
<dbReference type="SUPFAM" id="SSF53901">
    <property type="entry name" value="Thiolase-like"/>
    <property type="match status" value="1"/>
</dbReference>
<proteinExistence type="predicted"/>
<dbReference type="Proteomes" id="UP001611548">
    <property type="component" value="Unassembled WGS sequence"/>
</dbReference>
<feature type="domain" description="Beta-ketoacyl-[acyl-carrier-protein] synthase III C-terminal" evidence="3">
    <location>
        <begin position="192"/>
        <end position="281"/>
    </location>
</feature>
<organism evidence="4 5">
    <name type="scientific">Streptomyces pathocidini</name>
    <dbReference type="NCBI Taxonomy" id="1650571"/>
    <lineage>
        <taxon>Bacteria</taxon>
        <taxon>Bacillati</taxon>
        <taxon>Actinomycetota</taxon>
        <taxon>Actinomycetes</taxon>
        <taxon>Kitasatosporales</taxon>
        <taxon>Streptomycetaceae</taxon>
        <taxon>Streptomyces</taxon>
    </lineage>
</organism>
<keyword evidence="1" id="KW-0808">Transferase</keyword>
<dbReference type="Pfam" id="PF08541">
    <property type="entry name" value="ACP_syn_III_C"/>
    <property type="match status" value="1"/>
</dbReference>
<reference evidence="4 5" key="1">
    <citation type="submission" date="2024-10" db="EMBL/GenBank/DDBJ databases">
        <title>The Natural Products Discovery Center: Release of the First 8490 Sequenced Strains for Exploring Actinobacteria Biosynthetic Diversity.</title>
        <authorList>
            <person name="Kalkreuter E."/>
            <person name="Kautsar S.A."/>
            <person name="Yang D."/>
            <person name="Bader C.D."/>
            <person name="Teijaro C.N."/>
            <person name="Fluegel L."/>
            <person name="Davis C.M."/>
            <person name="Simpson J.R."/>
            <person name="Lauterbach L."/>
            <person name="Steele A.D."/>
            <person name="Gui C."/>
            <person name="Meng S."/>
            <person name="Li G."/>
            <person name="Viehrig K."/>
            <person name="Ye F."/>
            <person name="Su P."/>
            <person name="Kiefer A.F."/>
            <person name="Nichols A."/>
            <person name="Cepeda A.J."/>
            <person name="Yan W."/>
            <person name="Fan B."/>
            <person name="Jiang Y."/>
            <person name="Adhikari A."/>
            <person name="Zheng C.-J."/>
            <person name="Schuster L."/>
            <person name="Cowan T.M."/>
            <person name="Smanski M.J."/>
            <person name="Chevrette M.G."/>
            <person name="De Carvalho L.P.S."/>
            <person name="Shen B."/>
        </authorList>
    </citation>
    <scope>NUCLEOTIDE SEQUENCE [LARGE SCALE GENOMIC DNA]</scope>
    <source>
        <strain evidence="4 5">NPDC020327</strain>
    </source>
</reference>
<gene>
    <name evidence="4" type="ORF">ACH429_04560</name>
</gene>
<name>A0ABW7UPW2_9ACTN</name>
<protein>
    <submittedName>
        <fullName evidence="4">Ketoacyl-ACP synthase III family protein</fullName>
    </submittedName>
</protein>
<evidence type="ECO:0000259" key="3">
    <source>
        <dbReference type="Pfam" id="PF08541"/>
    </source>
</evidence>
<comment type="caution">
    <text evidence="4">The sequence shown here is derived from an EMBL/GenBank/DDBJ whole genome shotgun (WGS) entry which is preliminary data.</text>
</comment>
<dbReference type="CDD" id="cd00827">
    <property type="entry name" value="init_cond_enzymes"/>
    <property type="match status" value="1"/>
</dbReference>